<accession>A0ABQ2U974</accession>
<dbReference type="EMBL" id="BMTZ01000049">
    <property type="protein sequence ID" value="GGT83359.1"/>
    <property type="molecule type" value="Genomic_DNA"/>
</dbReference>
<organism evidence="1 2">
    <name type="scientific">Streptomyces variabilis</name>
    <dbReference type="NCBI Taxonomy" id="67372"/>
    <lineage>
        <taxon>Bacteria</taxon>
        <taxon>Bacillati</taxon>
        <taxon>Actinomycetota</taxon>
        <taxon>Actinomycetes</taxon>
        <taxon>Kitasatosporales</taxon>
        <taxon>Streptomycetaceae</taxon>
        <taxon>Streptomyces</taxon>
        <taxon>Streptomyces griseoincarnatus group</taxon>
    </lineage>
</organism>
<dbReference type="Proteomes" id="UP000629911">
    <property type="component" value="Unassembled WGS sequence"/>
</dbReference>
<sequence length="113" mass="12555">MAHSAEDDTRRRNRVDVPVEFRVLLEEIPHHGIHAAREVRGSPAPGHAQPLRELLSSDWTDSGTGILSAGRAAPSQTSVACSDGLDVSDFISASRRSYRAMVRWKARVARRRR</sequence>
<proteinExistence type="predicted"/>
<evidence type="ECO:0000313" key="1">
    <source>
        <dbReference type="EMBL" id="GGT83359.1"/>
    </source>
</evidence>
<protein>
    <submittedName>
        <fullName evidence="1">Uncharacterized protein</fullName>
    </submittedName>
</protein>
<name>A0ABQ2U974_9ACTN</name>
<keyword evidence="2" id="KW-1185">Reference proteome</keyword>
<evidence type="ECO:0000313" key="2">
    <source>
        <dbReference type="Proteomes" id="UP000629911"/>
    </source>
</evidence>
<comment type="caution">
    <text evidence="1">The sequence shown here is derived from an EMBL/GenBank/DDBJ whole genome shotgun (WGS) entry which is preliminary data.</text>
</comment>
<gene>
    <name evidence="1" type="ORF">GCM10010287_66730</name>
</gene>
<reference evidence="2" key="1">
    <citation type="journal article" date="2019" name="Int. J. Syst. Evol. Microbiol.">
        <title>The Global Catalogue of Microorganisms (GCM) 10K type strain sequencing project: providing services to taxonomists for standard genome sequencing and annotation.</title>
        <authorList>
            <consortium name="The Broad Institute Genomics Platform"/>
            <consortium name="The Broad Institute Genome Sequencing Center for Infectious Disease"/>
            <person name="Wu L."/>
            <person name="Ma J."/>
        </authorList>
    </citation>
    <scope>NUCLEOTIDE SEQUENCE [LARGE SCALE GENOMIC DNA]</scope>
    <source>
        <strain evidence="2">JCM 4422</strain>
    </source>
</reference>